<dbReference type="PROSITE" id="PS51462">
    <property type="entry name" value="NUDIX"/>
    <property type="match status" value="1"/>
</dbReference>
<accession>A0A1C6RL56</accession>
<evidence type="ECO:0000256" key="1">
    <source>
        <dbReference type="ARBA" id="ARBA00001946"/>
    </source>
</evidence>
<evidence type="ECO:0000256" key="2">
    <source>
        <dbReference type="ARBA" id="ARBA00022801"/>
    </source>
</evidence>
<keyword evidence="3" id="KW-0460">Magnesium</keyword>
<organism evidence="5 6">
    <name type="scientific">Micromonospora inyonensis</name>
    <dbReference type="NCBI Taxonomy" id="47866"/>
    <lineage>
        <taxon>Bacteria</taxon>
        <taxon>Bacillati</taxon>
        <taxon>Actinomycetota</taxon>
        <taxon>Actinomycetes</taxon>
        <taxon>Micromonosporales</taxon>
        <taxon>Micromonosporaceae</taxon>
        <taxon>Micromonospora</taxon>
    </lineage>
</organism>
<dbReference type="GO" id="GO:0016787">
    <property type="term" value="F:hydrolase activity"/>
    <property type="evidence" value="ECO:0007669"/>
    <property type="project" value="UniProtKB-KW"/>
</dbReference>
<dbReference type="CDD" id="cd18876">
    <property type="entry name" value="NUDIX_Hydrolase"/>
    <property type="match status" value="1"/>
</dbReference>
<evidence type="ECO:0000313" key="6">
    <source>
        <dbReference type="Proteomes" id="UP000198906"/>
    </source>
</evidence>
<dbReference type="PANTHER" id="PTHR43046">
    <property type="entry name" value="GDP-MANNOSE MANNOSYL HYDROLASE"/>
    <property type="match status" value="1"/>
</dbReference>
<evidence type="ECO:0000313" key="5">
    <source>
        <dbReference type="EMBL" id="SCL17912.1"/>
    </source>
</evidence>
<dbReference type="RefSeq" id="WP_091456282.1">
    <property type="nucleotide sequence ID" value="NZ_FMHU01000001.1"/>
</dbReference>
<feature type="domain" description="Nudix hydrolase" evidence="4">
    <location>
        <begin position="26"/>
        <end position="157"/>
    </location>
</feature>
<gene>
    <name evidence="5" type="ORF">GA0074694_2172</name>
</gene>
<dbReference type="PROSITE" id="PS00893">
    <property type="entry name" value="NUDIX_BOX"/>
    <property type="match status" value="1"/>
</dbReference>
<evidence type="ECO:0000256" key="3">
    <source>
        <dbReference type="ARBA" id="ARBA00022842"/>
    </source>
</evidence>
<name>A0A1C6RL56_9ACTN</name>
<dbReference type="AlphaFoldDB" id="A0A1C6RL56"/>
<dbReference type="SUPFAM" id="SSF55811">
    <property type="entry name" value="Nudix"/>
    <property type="match status" value="1"/>
</dbReference>
<dbReference type="InterPro" id="IPR015797">
    <property type="entry name" value="NUDIX_hydrolase-like_dom_sf"/>
</dbReference>
<sequence length="171" mass="18790">MTFDDDLCAEGAPEPEFNPGIAERIPKKRVAGGALIRDHAERILFVTPGYKPFLEIPGGVAESNESPLAACRREVREEIGLDLAISKLLVVDWMPAHGVWTDGVMFIFDGGQLNESQSATLKIEDPELTGFRFLTLEESTPFLRPSMVRRIASALAALNDGSPRYAEFGRT</sequence>
<proteinExistence type="predicted"/>
<reference evidence="6" key="1">
    <citation type="submission" date="2016-06" db="EMBL/GenBank/DDBJ databases">
        <authorList>
            <person name="Varghese N."/>
        </authorList>
    </citation>
    <scope>NUCLEOTIDE SEQUENCE [LARGE SCALE GENOMIC DNA]</scope>
    <source>
        <strain evidence="6">DSM 46123</strain>
    </source>
</reference>
<keyword evidence="6" id="KW-1185">Reference proteome</keyword>
<dbReference type="InterPro" id="IPR020084">
    <property type="entry name" value="NUDIX_hydrolase_CS"/>
</dbReference>
<evidence type="ECO:0000259" key="4">
    <source>
        <dbReference type="PROSITE" id="PS51462"/>
    </source>
</evidence>
<dbReference type="InterPro" id="IPR000086">
    <property type="entry name" value="NUDIX_hydrolase_dom"/>
</dbReference>
<dbReference type="Proteomes" id="UP000198906">
    <property type="component" value="Unassembled WGS sequence"/>
</dbReference>
<comment type="cofactor">
    <cofactor evidence="1">
        <name>Mg(2+)</name>
        <dbReference type="ChEBI" id="CHEBI:18420"/>
    </cofactor>
</comment>
<dbReference type="Gene3D" id="3.90.79.10">
    <property type="entry name" value="Nucleoside Triphosphate Pyrophosphohydrolase"/>
    <property type="match status" value="1"/>
</dbReference>
<dbReference type="STRING" id="47866.GA0074694_2172"/>
<keyword evidence="2" id="KW-0378">Hydrolase</keyword>
<dbReference type="Pfam" id="PF00293">
    <property type="entry name" value="NUDIX"/>
    <property type="match status" value="1"/>
</dbReference>
<dbReference type="PANTHER" id="PTHR43046:SF12">
    <property type="entry name" value="GDP-MANNOSE MANNOSYL HYDROLASE"/>
    <property type="match status" value="1"/>
</dbReference>
<protein>
    <submittedName>
        <fullName evidence="5">NUDIX domain-containing protein</fullName>
    </submittedName>
</protein>
<dbReference type="EMBL" id="FMHU01000001">
    <property type="protein sequence ID" value="SCL17912.1"/>
    <property type="molecule type" value="Genomic_DNA"/>
</dbReference>